<sequence length="217" mass="23576">MFTPNWETPLNEKNADAGADRRTLLRDRLIDIAQETVAAQGLDGLKARDLAAAAGCALGAIYTAFHDLDELILRVNARTLARLEAALDAAFVDAEAEQALDAMARAYLSFARKEEPSWRALFEHRLPPGAPVPGWYADDRNRLFSRLDAPLAQLLPGKDATARAALARTLFSAVHGVIALGLEEKIAETPPKLLDEQLGVLIRLLAAGLMMESARLI</sequence>
<keyword evidence="2 4" id="KW-0238">DNA-binding</keyword>
<proteinExistence type="predicted"/>
<evidence type="ECO:0000256" key="3">
    <source>
        <dbReference type="ARBA" id="ARBA00023163"/>
    </source>
</evidence>
<reference evidence="6 7" key="2">
    <citation type="journal article" date="2021" name="AMB Express">
        <title>Isolation and characterisation of Methylocystis spp. for poly-3-hydroxybutyrate production using waste methane feedstocks.</title>
        <authorList>
            <person name="Rumah B.L."/>
            <person name="Stead C.E."/>
            <person name="Claxton Stevens B.H."/>
            <person name="Minton N.P."/>
            <person name="Grosse-Honebrink A."/>
            <person name="Zhang Y."/>
        </authorList>
    </citation>
    <scope>NUCLEOTIDE SEQUENCE [LARGE SCALE GENOMIC DNA]</scope>
    <source>
        <strain evidence="6 7">BRCS1</strain>
    </source>
</reference>
<feature type="domain" description="HTH tetR-type" evidence="5">
    <location>
        <begin position="23"/>
        <end position="83"/>
    </location>
</feature>
<dbReference type="InterPro" id="IPR025996">
    <property type="entry name" value="MT1864/Rv1816-like_C"/>
</dbReference>
<keyword evidence="1" id="KW-0805">Transcription regulation</keyword>
<dbReference type="SUPFAM" id="SSF46689">
    <property type="entry name" value="Homeodomain-like"/>
    <property type="match status" value="1"/>
</dbReference>
<dbReference type="Gene3D" id="1.10.357.10">
    <property type="entry name" value="Tetracycline Repressor, domain 2"/>
    <property type="match status" value="1"/>
</dbReference>
<dbReference type="InterPro" id="IPR001647">
    <property type="entry name" value="HTH_TetR"/>
</dbReference>
<dbReference type="PANTHER" id="PTHR30055">
    <property type="entry name" value="HTH-TYPE TRANSCRIPTIONAL REGULATOR RUTR"/>
    <property type="match status" value="1"/>
</dbReference>
<evidence type="ECO:0000256" key="4">
    <source>
        <dbReference type="PROSITE-ProRule" id="PRU00335"/>
    </source>
</evidence>
<evidence type="ECO:0000259" key="5">
    <source>
        <dbReference type="PROSITE" id="PS50977"/>
    </source>
</evidence>
<dbReference type="InterPro" id="IPR036271">
    <property type="entry name" value="Tet_transcr_reg_TetR-rel_C_sf"/>
</dbReference>
<dbReference type="InterPro" id="IPR009057">
    <property type="entry name" value="Homeodomain-like_sf"/>
</dbReference>
<name>A0ABX6EKX2_9HYPH</name>
<dbReference type="Proteomes" id="UP000424673">
    <property type="component" value="Chromosome"/>
</dbReference>
<reference evidence="7" key="1">
    <citation type="submission" date="2019-09" db="EMBL/GenBank/DDBJ databases">
        <title>Isolation and complete genome sequencing of Methylocystis species.</title>
        <authorList>
            <person name="Rumah B.L."/>
            <person name="Stead C.E."/>
            <person name="Stevens B.C."/>
            <person name="Minton N.P."/>
            <person name="Grosse-Honebrink A."/>
            <person name="Zhang Y."/>
        </authorList>
    </citation>
    <scope>NUCLEOTIDE SEQUENCE [LARGE SCALE GENOMIC DNA]</scope>
    <source>
        <strain evidence="7">BRCS1</strain>
    </source>
</reference>
<organism evidence="6 7">
    <name type="scientific">Methylocystis rosea</name>
    <dbReference type="NCBI Taxonomy" id="173366"/>
    <lineage>
        <taxon>Bacteria</taxon>
        <taxon>Pseudomonadati</taxon>
        <taxon>Pseudomonadota</taxon>
        <taxon>Alphaproteobacteria</taxon>
        <taxon>Hyphomicrobiales</taxon>
        <taxon>Methylocystaceae</taxon>
        <taxon>Methylocystis</taxon>
    </lineage>
</organism>
<dbReference type="PROSITE" id="PS50977">
    <property type="entry name" value="HTH_TETR_2"/>
    <property type="match status" value="1"/>
</dbReference>
<evidence type="ECO:0000256" key="2">
    <source>
        <dbReference type="ARBA" id="ARBA00023125"/>
    </source>
</evidence>
<dbReference type="EMBL" id="CP044328">
    <property type="protein sequence ID" value="QGM94066.1"/>
    <property type="molecule type" value="Genomic_DNA"/>
</dbReference>
<gene>
    <name evidence="6" type="ORF">F7D13_08545</name>
</gene>
<accession>A0ABX6EKX2</accession>
<keyword evidence="3" id="KW-0804">Transcription</keyword>
<dbReference type="Pfam" id="PF13305">
    <property type="entry name" value="TetR_C_33"/>
    <property type="match status" value="1"/>
</dbReference>
<dbReference type="SUPFAM" id="SSF48498">
    <property type="entry name" value="Tetracyclin repressor-like, C-terminal domain"/>
    <property type="match status" value="1"/>
</dbReference>
<evidence type="ECO:0000313" key="7">
    <source>
        <dbReference type="Proteomes" id="UP000424673"/>
    </source>
</evidence>
<keyword evidence="7" id="KW-1185">Reference proteome</keyword>
<dbReference type="PANTHER" id="PTHR30055:SF234">
    <property type="entry name" value="HTH-TYPE TRANSCRIPTIONAL REGULATOR BETI"/>
    <property type="match status" value="1"/>
</dbReference>
<feature type="DNA-binding region" description="H-T-H motif" evidence="4">
    <location>
        <begin position="46"/>
        <end position="65"/>
    </location>
</feature>
<protein>
    <submittedName>
        <fullName evidence="6">TetR family transcriptional regulator</fullName>
    </submittedName>
</protein>
<evidence type="ECO:0000313" key="6">
    <source>
        <dbReference type="EMBL" id="QGM94066.1"/>
    </source>
</evidence>
<dbReference type="InterPro" id="IPR050109">
    <property type="entry name" value="HTH-type_TetR-like_transc_reg"/>
</dbReference>
<evidence type="ECO:0000256" key="1">
    <source>
        <dbReference type="ARBA" id="ARBA00023015"/>
    </source>
</evidence>